<dbReference type="PANTHER" id="PTHR10000:SF8">
    <property type="entry name" value="HAD SUPERFAMILY HYDROLASE-LIKE, TYPE 3"/>
    <property type="match status" value="1"/>
</dbReference>
<dbReference type="EMBL" id="LQCI01000052">
    <property type="protein sequence ID" value="KZB79259.1"/>
    <property type="molecule type" value="Genomic_DNA"/>
</dbReference>
<dbReference type="InterPro" id="IPR006379">
    <property type="entry name" value="HAD-SF_hydro_IIB"/>
</dbReference>
<dbReference type="Proteomes" id="UP000186883">
    <property type="component" value="Unassembled WGS sequence"/>
</dbReference>
<dbReference type="GO" id="GO:0005829">
    <property type="term" value="C:cytosol"/>
    <property type="evidence" value="ECO:0007669"/>
    <property type="project" value="TreeGrafter"/>
</dbReference>
<reference evidence="2 4" key="2">
    <citation type="submission" date="2016-11" db="EMBL/GenBank/DDBJ databases">
        <title>Genome sequencing of Amycolatopsis regifaucium.</title>
        <authorList>
            <person name="Mayilraj S."/>
            <person name="Kaur N."/>
        </authorList>
    </citation>
    <scope>NUCLEOTIDE SEQUENCE [LARGE SCALE GENOMIC DNA]</scope>
    <source>
        <strain evidence="2 4">GY080</strain>
    </source>
</reference>
<dbReference type="Gene3D" id="3.40.50.1000">
    <property type="entry name" value="HAD superfamily/HAD-like"/>
    <property type="match status" value="1"/>
</dbReference>
<comment type="caution">
    <text evidence="1">The sequence shown here is derived from an EMBL/GenBank/DDBJ whole genome shotgun (WGS) entry which is preliminary data.</text>
</comment>
<dbReference type="Proteomes" id="UP000076321">
    <property type="component" value="Unassembled WGS sequence"/>
</dbReference>
<dbReference type="EMBL" id="LOBU02000013">
    <property type="protein sequence ID" value="OKA07832.1"/>
    <property type="molecule type" value="Genomic_DNA"/>
</dbReference>
<dbReference type="GO" id="GO:0000287">
    <property type="term" value="F:magnesium ion binding"/>
    <property type="evidence" value="ECO:0007669"/>
    <property type="project" value="TreeGrafter"/>
</dbReference>
<dbReference type="InterPro" id="IPR023214">
    <property type="entry name" value="HAD_sf"/>
</dbReference>
<name>A0A154M5X2_9PSEU</name>
<evidence type="ECO:0000313" key="2">
    <source>
        <dbReference type="EMBL" id="OKA07832.1"/>
    </source>
</evidence>
<dbReference type="GO" id="GO:0016791">
    <property type="term" value="F:phosphatase activity"/>
    <property type="evidence" value="ECO:0007669"/>
    <property type="project" value="TreeGrafter"/>
</dbReference>
<accession>A0A154M5X2</accession>
<dbReference type="InterPro" id="IPR036412">
    <property type="entry name" value="HAD-like_sf"/>
</dbReference>
<gene>
    <name evidence="2" type="ORF">ATP06_0216510</name>
    <name evidence="1" type="ORF">AVL48_16825</name>
</gene>
<reference evidence="1 3" key="1">
    <citation type="submission" date="2015-12" db="EMBL/GenBank/DDBJ databases">
        <title>Amycolatopsis regifaucium genome sequencing and assembly.</title>
        <authorList>
            <person name="Mayilraj S."/>
        </authorList>
    </citation>
    <scope>NUCLEOTIDE SEQUENCE [LARGE SCALE GENOMIC DNA]</scope>
    <source>
        <strain evidence="1 3">GY080</strain>
    </source>
</reference>
<dbReference type="NCBIfam" id="TIGR01484">
    <property type="entry name" value="HAD-SF-IIB"/>
    <property type="match status" value="1"/>
</dbReference>
<evidence type="ECO:0000313" key="1">
    <source>
        <dbReference type="EMBL" id="KZB79259.1"/>
    </source>
</evidence>
<organism evidence="1 3">
    <name type="scientific">Amycolatopsis regifaucium</name>
    <dbReference type="NCBI Taxonomy" id="546365"/>
    <lineage>
        <taxon>Bacteria</taxon>
        <taxon>Bacillati</taxon>
        <taxon>Actinomycetota</taxon>
        <taxon>Actinomycetes</taxon>
        <taxon>Pseudonocardiales</taxon>
        <taxon>Pseudonocardiaceae</taxon>
        <taxon>Amycolatopsis</taxon>
    </lineage>
</organism>
<sequence length="271" mass="28439">MKPLLVATDLDGTVVRPDGTISDRTVSAFALVEEAGAEFVVATGRPPRLVAEIAGRFGDRGLAICSNGAYLYDMHTRTVVEEYAITTPDLVEAVARLRAVIPGIGIAVEHADRLVADSIYEPWEWDRGATVERADDATLLSLPAPKLLGRHPSLSADELLALAKPALDGLVAAYHSNGSRLVEAIAIGVNKAAALARLAERSGVAASDVIAFGDMPNDLPMLSWAGTAYGVANAHPDVLALVDHVIGSNSEDGVAVVLEQLYAKENSVVGE</sequence>
<keyword evidence="1" id="KW-0378">Hydrolase</keyword>
<dbReference type="OrthoDB" id="3180855at2"/>
<evidence type="ECO:0000313" key="4">
    <source>
        <dbReference type="Proteomes" id="UP000186883"/>
    </source>
</evidence>
<dbReference type="Pfam" id="PF08282">
    <property type="entry name" value="Hydrolase_3"/>
    <property type="match status" value="1"/>
</dbReference>
<keyword evidence="4" id="KW-1185">Reference proteome</keyword>
<dbReference type="RefSeq" id="WP_061980973.1">
    <property type="nucleotide sequence ID" value="NZ_FOPQ01000002.1"/>
</dbReference>
<dbReference type="PANTHER" id="PTHR10000">
    <property type="entry name" value="PHOSPHOSERINE PHOSPHATASE"/>
    <property type="match status" value="1"/>
</dbReference>
<dbReference type="SUPFAM" id="SSF56784">
    <property type="entry name" value="HAD-like"/>
    <property type="match status" value="1"/>
</dbReference>
<protein>
    <submittedName>
        <fullName evidence="1">Hydrolase</fullName>
    </submittedName>
</protein>
<dbReference type="AlphaFoldDB" id="A0A154M5X2"/>
<evidence type="ECO:0000313" key="3">
    <source>
        <dbReference type="Proteomes" id="UP000076321"/>
    </source>
</evidence>
<proteinExistence type="predicted"/>
<dbReference type="Gene3D" id="3.30.1240.10">
    <property type="match status" value="1"/>
</dbReference>